<evidence type="ECO:0000313" key="2">
    <source>
        <dbReference type="Proteomes" id="UP001215598"/>
    </source>
</evidence>
<protein>
    <submittedName>
        <fullName evidence="1">Uncharacterized protein</fullName>
    </submittedName>
</protein>
<evidence type="ECO:0000313" key="1">
    <source>
        <dbReference type="EMBL" id="KAJ7756669.1"/>
    </source>
</evidence>
<reference evidence="1" key="1">
    <citation type="submission" date="2023-03" db="EMBL/GenBank/DDBJ databases">
        <title>Massive genome expansion in bonnet fungi (Mycena s.s.) driven by repeated elements and novel gene families across ecological guilds.</title>
        <authorList>
            <consortium name="Lawrence Berkeley National Laboratory"/>
            <person name="Harder C.B."/>
            <person name="Miyauchi S."/>
            <person name="Viragh M."/>
            <person name="Kuo A."/>
            <person name="Thoen E."/>
            <person name="Andreopoulos B."/>
            <person name="Lu D."/>
            <person name="Skrede I."/>
            <person name="Drula E."/>
            <person name="Henrissat B."/>
            <person name="Morin E."/>
            <person name="Kohler A."/>
            <person name="Barry K."/>
            <person name="LaButti K."/>
            <person name="Morin E."/>
            <person name="Salamov A."/>
            <person name="Lipzen A."/>
            <person name="Mereny Z."/>
            <person name="Hegedus B."/>
            <person name="Baldrian P."/>
            <person name="Stursova M."/>
            <person name="Weitz H."/>
            <person name="Taylor A."/>
            <person name="Grigoriev I.V."/>
            <person name="Nagy L.G."/>
            <person name="Martin F."/>
            <person name="Kauserud H."/>
        </authorList>
    </citation>
    <scope>NUCLEOTIDE SEQUENCE</scope>
    <source>
        <strain evidence="1">CBHHK182m</strain>
    </source>
</reference>
<sequence>MVTPAEESASPFEKTFGLTLDALALDKDVKEEIPVWFHPGGTKDLARHNNSKFANCLRDNHGAKTVGHILLIVQRNYLCHYRRRNCACNCCKADRAAGCESPYKCHEEGIKILDCINEKWDPRVTVNQPNRELTKEEKVTNFLAVAEKEMVTFDPSIKIQALSDGFRIYGAEMSVNPAHQLNPTDDEGEPSEVTVFVGCTHKINDDGEHCLSGGLWYGPNDTRNSKV</sequence>
<dbReference type="AlphaFoldDB" id="A0AAD7J5E4"/>
<accession>A0AAD7J5E4</accession>
<proteinExistence type="predicted"/>
<comment type="caution">
    <text evidence="1">The sequence shown here is derived from an EMBL/GenBank/DDBJ whole genome shotgun (WGS) entry which is preliminary data.</text>
</comment>
<name>A0AAD7J5E4_9AGAR</name>
<dbReference type="EMBL" id="JARKIB010000046">
    <property type="protein sequence ID" value="KAJ7756669.1"/>
    <property type="molecule type" value="Genomic_DNA"/>
</dbReference>
<gene>
    <name evidence="1" type="ORF">B0H16DRAFT_1458120</name>
</gene>
<keyword evidence="2" id="KW-1185">Reference proteome</keyword>
<organism evidence="1 2">
    <name type="scientific">Mycena metata</name>
    <dbReference type="NCBI Taxonomy" id="1033252"/>
    <lineage>
        <taxon>Eukaryota</taxon>
        <taxon>Fungi</taxon>
        <taxon>Dikarya</taxon>
        <taxon>Basidiomycota</taxon>
        <taxon>Agaricomycotina</taxon>
        <taxon>Agaricomycetes</taxon>
        <taxon>Agaricomycetidae</taxon>
        <taxon>Agaricales</taxon>
        <taxon>Marasmiineae</taxon>
        <taxon>Mycenaceae</taxon>
        <taxon>Mycena</taxon>
    </lineage>
</organism>
<dbReference type="Proteomes" id="UP001215598">
    <property type="component" value="Unassembled WGS sequence"/>
</dbReference>